<dbReference type="AlphaFoldDB" id="A0A1H4GTW5"/>
<reference evidence="7" key="1">
    <citation type="submission" date="2016-10" db="EMBL/GenBank/DDBJ databases">
        <authorList>
            <person name="Varghese N."/>
            <person name="Submissions S."/>
        </authorList>
    </citation>
    <scope>NUCLEOTIDE SEQUENCE [LARGE SCALE GENOMIC DNA]</scope>
    <source>
        <strain evidence="7">LMG 24000</strain>
    </source>
</reference>
<organism evidence="6 7">
    <name type="scientific">Paraburkholderia sartisoli</name>
    <dbReference type="NCBI Taxonomy" id="83784"/>
    <lineage>
        <taxon>Bacteria</taxon>
        <taxon>Pseudomonadati</taxon>
        <taxon>Pseudomonadota</taxon>
        <taxon>Betaproteobacteria</taxon>
        <taxon>Burkholderiales</taxon>
        <taxon>Burkholderiaceae</taxon>
        <taxon>Paraburkholderia</taxon>
    </lineage>
</organism>
<evidence type="ECO:0000256" key="1">
    <source>
        <dbReference type="ARBA" id="ARBA00004141"/>
    </source>
</evidence>
<dbReference type="GO" id="GO:0016020">
    <property type="term" value="C:membrane"/>
    <property type="evidence" value="ECO:0007669"/>
    <property type="project" value="UniProtKB-SubCell"/>
</dbReference>
<proteinExistence type="predicted"/>
<keyword evidence="6" id="KW-0808">Transferase</keyword>
<dbReference type="Proteomes" id="UP000198638">
    <property type="component" value="Unassembled WGS sequence"/>
</dbReference>
<evidence type="ECO:0000313" key="6">
    <source>
        <dbReference type="EMBL" id="SEB12993.1"/>
    </source>
</evidence>
<name>A0A1H4GTW5_9BURK</name>
<dbReference type="STRING" id="83784.SAMN05192564_106338"/>
<dbReference type="RefSeq" id="WP_090535620.1">
    <property type="nucleotide sequence ID" value="NZ_FNRQ01000006.1"/>
</dbReference>
<dbReference type="PANTHER" id="PTHR12714">
    <property type="entry name" value="PROTEIN-S ISOPRENYLCYSTEINE O-METHYLTRANSFERASE"/>
    <property type="match status" value="1"/>
</dbReference>
<dbReference type="Pfam" id="PF04140">
    <property type="entry name" value="ICMT"/>
    <property type="match status" value="1"/>
</dbReference>
<feature type="transmembrane region" description="Helical" evidence="5">
    <location>
        <begin position="71"/>
        <end position="95"/>
    </location>
</feature>
<gene>
    <name evidence="6" type="ORF">SAMN05192564_106338</name>
</gene>
<evidence type="ECO:0000256" key="3">
    <source>
        <dbReference type="ARBA" id="ARBA00022989"/>
    </source>
</evidence>
<dbReference type="InterPro" id="IPR007269">
    <property type="entry name" value="ICMT_MeTrfase"/>
</dbReference>
<evidence type="ECO:0000256" key="5">
    <source>
        <dbReference type="SAM" id="Phobius"/>
    </source>
</evidence>
<keyword evidence="4 5" id="KW-0472">Membrane</keyword>
<keyword evidence="2 5" id="KW-0812">Transmembrane</keyword>
<feature type="transmembrane region" description="Helical" evidence="5">
    <location>
        <begin position="128"/>
        <end position="153"/>
    </location>
</feature>
<protein>
    <submittedName>
        <fullName evidence="6">Protein-S-isoprenylcysteine O-methyltransferase</fullName>
    </submittedName>
</protein>
<evidence type="ECO:0000256" key="4">
    <source>
        <dbReference type="ARBA" id="ARBA00023136"/>
    </source>
</evidence>
<dbReference type="GO" id="GO:0004671">
    <property type="term" value="F:protein C-terminal S-isoprenylcysteine carboxyl O-methyltransferase activity"/>
    <property type="evidence" value="ECO:0007669"/>
    <property type="project" value="InterPro"/>
</dbReference>
<keyword evidence="7" id="KW-1185">Reference proteome</keyword>
<evidence type="ECO:0000313" key="7">
    <source>
        <dbReference type="Proteomes" id="UP000198638"/>
    </source>
</evidence>
<evidence type="ECO:0000256" key="2">
    <source>
        <dbReference type="ARBA" id="ARBA00022692"/>
    </source>
</evidence>
<comment type="subcellular location">
    <subcellularLocation>
        <location evidence="1">Membrane</location>
        <topology evidence="1">Multi-pass membrane protein</topology>
    </subcellularLocation>
</comment>
<feature type="transmembrane region" description="Helical" evidence="5">
    <location>
        <begin position="39"/>
        <end position="59"/>
    </location>
</feature>
<dbReference type="OrthoDB" id="5293276at2"/>
<dbReference type="Gene3D" id="1.20.120.1630">
    <property type="match status" value="1"/>
</dbReference>
<sequence length="186" mass="21300">MNYIFAVVFFAWVGTEMVLSSKLRASRKEAGNRDRRTLVVIWFTTVSSIGVAALIAYFTDFPIVRAPEFRYVGIVVILTGMLLRIVSIVTLGRFFTYNVAIREGHALITSGIYRWVRHPAYTGLLVSFFGYGLALNNWISLAVAFLPVFCVMIRRIKIEEAALASEFGEVYAEYRRHSRRLIPWIY</sequence>
<keyword evidence="6" id="KW-0489">Methyltransferase</keyword>
<dbReference type="GO" id="GO:0032259">
    <property type="term" value="P:methylation"/>
    <property type="evidence" value="ECO:0007669"/>
    <property type="project" value="UniProtKB-KW"/>
</dbReference>
<dbReference type="PROSITE" id="PS50244">
    <property type="entry name" value="S5A_REDUCTASE"/>
    <property type="match status" value="1"/>
</dbReference>
<keyword evidence="3 5" id="KW-1133">Transmembrane helix</keyword>
<dbReference type="PANTHER" id="PTHR12714:SF9">
    <property type="entry name" value="PROTEIN-S-ISOPRENYLCYSTEINE O-METHYLTRANSFERASE"/>
    <property type="match status" value="1"/>
</dbReference>
<accession>A0A1H4GTW5</accession>
<dbReference type="EMBL" id="FNRQ01000006">
    <property type="protein sequence ID" value="SEB12993.1"/>
    <property type="molecule type" value="Genomic_DNA"/>
</dbReference>